<evidence type="ECO:0000256" key="1">
    <source>
        <dbReference type="ARBA" id="ARBA00004571"/>
    </source>
</evidence>
<evidence type="ECO:0000256" key="3">
    <source>
        <dbReference type="ARBA" id="ARBA00022452"/>
    </source>
</evidence>
<reference evidence="16" key="1">
    <citation type="submission" date="2016-10" db="EMBL/GenBank/DDBJ databases">
        <authorList>
            <person name="Varghese N."/>
            <person name="Submissions S."/>
        </authorList>
    </citation>
    <scope>NUCLEOTIDE SEQUENCE [LARGE SCALE GENOMIC DNA]</scope>
    <source>
        <strain evidence="16">Gh-48</strain>
    </source>
</reference>
<evidence type="ECO:0000313" key="15">
    <source>
        <dbReference type="EMBL" id="SEO35127.1"/>
    </source>
</evidence>
<keyword evidence="9" id="KW-0798">TonB box</keyword>
<dbReference type="STRING" id="551995.SAMN05192574_107171"/>
<feature type="domain" description="TonB-dependent receptor plug" evidence="14">
    <location>
        <begin position="168"/>
        <end position="267"/>
    </location>
</feature>
<dbReference type="PANTHER" id="PTHR32552">
    <property type="entry name" value="FERRICHROME IRON RECEPTOR-RELATED"/>
    <property type="match status" value="1"/>
</dbReference>
<keyword evidence="11" id="KW-0675">Receptor</keyword>
<protein>
    <submittedName>
        <fullName evidence="15">Iron complex outermembrane recepter protein</fullName>
    </submittedName>
</protein>
<dbReference type="AlphaFoldDB" id="A0A1H8NZU5"/>
<evidence type="ECO:0000256" key="10">
    <source>
        <dbReference type="ARBA" id="ARBA00023136"/>
    </source>
</evidence>
<evidence type="ECO:0000256" key="9">
    <source>
        <dbReference type="ARBA" id="ARBA00023077"/>
    </source>
</evidence>
<sequence>MLTDPFNPLIISLKIMKSVLLCSKRSNFTSLLFQHFYFLLILFSFSTVSAKADDGAAGSIKGKVTTADGQPAIGITVALKNTTYGALTDADGRYAIGKIKPGNYIIRVSAVGLAPEEQSITVASGSTQTLDFMLKENASILKEVAITGAKSRYKADVPSNSIRLNEPLLEAPQNIQVITSQTLSDQQVISMSDGVTRNVSGATRLEHWGDLYTRVNMRGSRAAAFRNGMNVTSNWGPPSEDMSFVDRIEFVKGPAGFMMSNGEPSGIYNVVTKKPTGRDFNGEATMTMGSYDLYRATLDLDGKATKSGSLSYRLNLMDQTKNSFRNYEFNDRFSIAPVLTWKVDDKTSLTFEYTYQHAKLSNLGSYYVFATQGYAIKPRDFTITEPGIAPTYIKDNSAFIYLNHQIDEHWKLTGQLGYFNYQQQGSSAWVNSVKANGDLIRSVSIWDASNVMKFGQVFLNGDVQTGVVRHRILGGLDLGNKQYIADWGQGGAIDSDTKPFNINNPVYNQPALGLPVFDRSKPLAQRGAGNLSSQSYTGVYGQDELGFFDNVLRVTLAGRYTYVKEINYLAGRNQKKFTPRFGVSVNIDRRTSVYGLYDQSFVPQSALIRDGSLPKPITGNNLEAGIKRDWFDGSWSTTLSAYRILKNNTLTADPDNKGSEGFVIDVGQTKTQGIEFDTRGQIFSGLSLVANYAYTDSKISKTGGAANLPATAVVGAKVPGYAKHNINASLTYTIQNGPLKNSGIYAGATYQGDRTTWTWNASSGQLQLPDYYKFDGGLFWGKDHIKISANVYNLLDKYLYSGAAYATYYYWQAEAGRNYRLGISYRF</sequence>
<evidence type="ECO:0000256" key="6">
    <source>
        <dbReference type="ARBA" id="ARBA00022729"/>
    </source>
</evidence>
<dbReference type="InterPro" id="IPR010105">
    <property type="entry name" value="TonB_sidphr_rcpt"/>
</dbReference>
<proteinExistence type="inferred from homology"/>
<dbReference type="Pfam" id="PF07715">
    <property type="entry name" value="Plug"/>
    <property type="match status" value="1"/>
</dbReference>
<dbReference type="Gene3D" id="2.60.40.1120">
    <property type="entry name" value="Carboxypeptidase-like, regulatory domain"/>
    <property type="match status" value="1"/>
</dbReference>
<dbReference type="GO" id="GO:0015891">
    <property type="term" value="P:siderophore transport"/>
    <property type="evidence" value="ECO:0007669"/>
    <property type="project" value="InterPro"/>
</dbReference>
<dbReference type="InterPro" id="IPR013784">
    <property type="entry name" value="Carb-bd-like_fold"/>
</dbReference>
<dbReference type="InterPro" id="IPR037066">
    <property type="entry name" value="Plug_dom_sf"/>
</dbReference>
<gene>
    <name evidence="15" type="ORF">SAMN05192574_107171</name>
</gene>
<dbReference type="EMBL" id="FOCL01000007">
    <property type="protein sequence ID" value="SEO35127.1"/>
    <property type="molecule type" value="Genomic_DNA"/>
</dbReference>
<organism evidence="15 16">
    <name type="scientific">Mucilaginibacter gossypiicola</name>
    <dbReference type="NCBI Taxonomy" id="551995"/>
    <lineage>
        <taxon>Bacteria</taxon>
        <taxon>Pseudomonadati</taxon>
        <taxon>Bacteroidota</taxon>
        <taxon>Sphingobacteriia</taxon>
        <taxon>Sphingobacteriales</taxon>
        <taxon>Sphingobacteriaceae</taxon>
        <taxon>Mucilaginibacter</taxon>
    </lineage>
</organism>
<dbReference type="GO" id="GO:0030246">
    <property type="term" value="F:carbohydrate binding"/>
    <property type="evidence" value="ECO:0007669"/>
    <property type="project" value="InterPro"/>
</dbReference>
<keyword evidence="10 13" id="KW-0472">Membrane</keyword>
<comment type="similarity">
    <text evidence="13">Belongs to the TonB-dependent receptor family.</text>
</comment>
<keyword evidence="8" id="KW-0406">Ion transport</keyword>
<dbReference type="NCBIfam" id="TIGR01783">
    <property type="entry name" value="TonB-siderophor"/>
    <property type="match status" value="1"/>
</dbReference>
<keyword evidence="6" id="KW-0732">Signal</keyword>
<dbReference type="Pfam" id="PF13715">
    <property type="entry name" value="CarbopepD_reg_2"/>
    <property type="match status" value="1"/>
</dbReference>
<dbReference type="Gene3D" id="2.40.170.20">
    <property type="entry name" value="TonB-dependent receptor, beta-barrel domain"/>
    <property type="match status" value="1"/>
</dbReference>
<dbReference type="PANTHER" id="PTHR32552:SF68">
    <property type="entry name" value="FERRICHROME OUTER MEMBRANE TRANSPORTER_PHAGE RECEPTOR"/>
    <property type="match status" value="1"/>
</dbReference>
<keyword evidence="3 13" id="KW-1134">Transmembrane beta strand</keyword>
<keyword evidence="4" id="KW-0410">Iron transport</keyword>
<evidence type="ECO:0000256" key="12">
    <source>
        <dbReference type="ARBA" id="ARBA00023237"/>
    </source>
</evidence>
<keyword evidence="5 13" id="KW-0812">Transmembrane</keyword>
<comment type="subcellular location">
    <subcellularLocation>
        <location evidence="1 13">Cell outer membrane</location>
        <topology evidence="1 13">Multi-pass membrane protein</topology>
    </subcellularLocation>
</comment>
<dbReference type="PROSITE" id="PS52016">
    <property type="entry name" value="TONB_DEPENDENT_REC_3"/>
    <property type="match status" value="1"/>
</dbReference>
<keyword evidence="16" id="KW-1185">Reference proteome</keyword>
<dbReference type="PROSITE" id="PS01156">
    <property type="entry name" value="TONB_DEPENDENT_REC_2"/>
    <property type="match status" value="1"/>
</dbReference>
<evidence type="ECO:0000256" key="4">
    <source>
        <dbReference type="ARBA" id="ARBA00022496"/>
    </source>
</evidence>
<evidence type="ECO:0000256" key="2">
    <source>
        <dbReference type="ARBA" id="ARBA00022448"/>
    </source>
</evidence>
<dbReference type="InterPro" id="IPR010917">
    <property type="entry name" value="TonB_rcpt_CS"/>
</dbReference>
<evidence type="ECO:0000259" key="14">
    <source>
        <dbReference type="Pfam" id="PF07715"/>
    </source>
</evidence>
<dbReference type="Proteomes" id="UP000198942">
    <property type="component" value="Unassembled WGS sequence"/>
</dbReference>
<keyword evidence="2 13" id="KW-0813">Transport</keyword>
<dbReference type="SUPFAM" id="SSF56935">
    <property type="entry name" value="Porins"/>
    <property type="match status" value="1"/>
</dbReference>
<keyword evidence="12 13" id="KW-0998">Cell outer membrane</keyword>
<dbReference type="InterPro" id="IPR036942">
    <property type="entry name" value="Beta-barrel_TonB_sf"/>
</dbReference>
<evidence type="ECO:0000256" key="13">
    <source>
        <dbReference type="PROSITE-ProRule" id="PRU01360"/>
    </source>
</evidence>
<dbReference type="GO" id="GO:0038023">
    <property type="term" value="F:signaling receptor activity"/>
    <property type="evidence" value="ECO:0007669"/>
    <property type="project" value="InterPro"/>
</dbReference>
<name>A0A1H8NZU5_9SPHI</name>
<dbReference type="InterPro" id="IPR039426">
    <property type="entry name" value="TonB-dep_rcpt-like"/>
</dbReference>
<evidence type="ECO:0000256" key="8">
    <source>
        <dbReference type="ARBA" id="ARBA00023065"/>
    </source>
</evidence>
<evidence type="ECO:0000313" key="16">
    <source>
        <dbReference type="Proteomes" id="UP000198942"/>
    </source>
</evidence>
<keyword evidence="7" id="KW-0408">Iron</keyword>
<accession>A0A1H8NZU5</accession>
<dbReference type="GO" id="GO:0009279">
    <property type="term" value="C:cell outer membrane"/>
    <property type="evidence" value="ECO:0007669"/>
    <property type="project" value="UniProtKB-SubCell"/>
</dbReference>
<evidence type="ECO:0000256" key="5">
    <source>
        <dbReference type="ARBA" id="ARBA00022692"/>
    </source>
</evidence>
<evidence type="ECO:0000256" key="11">
    <source>
        <dbReference type="ARBA" id="ARBA00023170"/>
    </source>
</evidence>
<dbReference type="CDD" id="cd01347">
    <property type="entry name" value="ligand_gated_channel"/>
    <property type="match status" value="1"/>
</dbReference>
<dbReference type="InterPro" id="IPR012910">
    <property type="entry name" value="Plug_dom"/>
</dbReference>
<evidence type="ECO:0000256" key="7">
    <source>
        <dbReference type="ARBA" id="ARBA00023004"/>
    </source>
</evidence>
<dbReference type="Gene3D" id="2.170.130.10">
    <property type="entry name" value="TonB-dependent receptor, plug domain"/>
    <property type="match status" value="1"/>
</dbReference>
<dbReference type="GO" id="GO:0015344">
    <property type="term" value="F:siderophore uptake transmembrane transporter activity"/>
    <property type="evidence" value="ECO:0007669"/>
    <property type="project" value="TreeGrafter"/>
</dbReference>
<dbReference type="SUPFAM" id="SSF49452">
    <property type="entry name" value="Starch-binding domain-like"/>
    <property type="match status" value="1"/>
</dbReference>